<evidence type="ECO:0000256" key="5">
    <source>
        <dbReference type="ARBA" id="ARBA00022737"/>
    </source>
</evidence>
<evidence type="ECO:0000256" key="22">
    <source>
        <dbReference type="SAM" id="Phobius"/>
    </source>
</evidence>
<dbReference type="PRINTS" id="PR00926">
    <property type="entry name" value="MITOCARRIER"/>
</dbReference>
<keyword evidence="4 20" id="KW-0812">Transmembrane</keyword>
<evidence type="ECO:0000256" key="2">
    <source>
        <dbReference type="ARBA" id="ARBA00006375"/>
    </source>
</evidence>
<evidence type="ECO:0000256" key="20">
    <source>
        <dbReference type="PROSITE-ProRule" id="PRU00282"/>
    </source>
</evidence>
<keyword evidence="3 21" id="KW-0813">Transport</keyword>
<feature type="repeat" description="Solcar" evidence="20">
    <location>
        <begin position="212"/>
        <end position="300"/>
    </location>
</feature>
<dbReference type="GO" id="GO:0005743">
    <property type="term" value="C:mitochondrial inner membrane"/>
    <property type="evidence" value="ECO:0007669"/>
    <property type="project" value="UniProtKB-SubCell"/>
</dbReference>
<evidence type="ECO:0000256" key="7">
    <source>
        <dbReference type="ARBA" id="ARBA00022989"/>
    </source>
</evidence>
<dbReference type="AlphaFoldDB" id="A0ABD2MAC1"/>
<dbReference type="InterPro" id="IPR018108">
    <property type="entry name" value="MCP_transmembrane"/>
</dbReference>
<evidence type="ECO:0000256" key="9">
    <source>
        <dbReference type="ARBA" id="ARBA00023136"/>
    </source>
</evidence>
<evidence type="ECO:0000256" key="16">
    <source>
        <dbReference type="ARBA" id="ARBA00048303"/>
    </source>
</evidence>
<dbReference type="Proteomes" id="UP001620626">
    <property type="component" value="Unassembled WGS sequence"/>
</dbReference>
<evidence type="ECO:0000256" key="14">
    <source>
        <dbReference type="ARBA" id="ARBA00047537"/>
    </source>
</evidence>
<protein>
    <recommendedName>
        <fullName evidence="11">Mitochondrial 2-oxodicarboxylate carrier</fullName>
    </recommendedName>
    <alternativeName>
        <fullName evidence="12">Solute carrier family 25 member 21</fullName>
    </alternativeName>
</protein>
<dbReference type="PANTHER" id="PTHR46356">
    <property type="entry name" value="MITOCHONDRIAL 2-OXODICARBOXYLATE CARRIER"/>
    <property type="match status" value="1"/>
</dbReference>
<dbReference type="PANTHER" id="PTHR46356:SF1">
    <property type="entry name" value="MITOCHONDRIAL 2-OXODICARBOXYLATE CARRIER"/>
    <property type="match status" value="1"/>
</dbReference>
<dbReference type="InterPro" id="IPR023395">
    <property type="entry name" value="MCP_dom_sf"/>
</dbReference>
<evidence type="ECO:0000256" key="12">
    <source>
        <dbReference type="ARBA" id="ARBA00041874"/>
    </source>
</evidence>
<dbReference type="InterPro" id="IPR051752">
    <property type="entry name" value="Mito_2-oxodicarb_carrier"/>
</dbReference>
<keyword evidence="9 20" id="KW-0472">Membrane</keyword>
<evidence type="ECO:0000256" key="21">
    <source>
        <dbReference type="RuleBase" id="RU000488"/>
    </source>
</evidence>
<dbReference type="EMBL" id="JBICBT010000073">
    <property type="protein sequence ID" value="KAL3124406.1"/>
    <property type="molecule type" value="Genomic_DNA"/>
</dbReference>
<dbReference type="SUPFAM" id="SSF103506">
    <property type="entry name" value="Mitochondrial carrier"/>
    <property type="match status" value="1"/>
</dbReference>
<keyword evidence="6" id="KW-0999">Mitochondrion inner membrane</keyword>
<comment type="catalytic activity">
    <reaction evidence="18">
        <text>glutarate(in) + 2-oxoglutarate(out) = glutarate(out) + 2-oxoglutarate(in)</text>
        <dbReference type="Rhea" id="RHEA:71751"/>
        <dbReference type="ChEBI" id="CHEBI:16810"/>
        <dbReference type="ChEBI" id="CHEBI:30921"/>
    </reaction>
</comment>
<evidence type="ECO:0000256" key="10">
    <source>
        <dbReference type="ARBA" id="ARBA00036018"/>
    </source>
</evidence>
<comment type="catalytic activity">
    <reaction evidence="16">
        <text>L-2-aminoadipate(in) + 2-oxoglutarate(out) = L-2-aminoadipate(out) + 2-oxoglutarate(in)</text>
        <dbReference type="Rhea" id="RHEA:71747"/>
        <dbReference type="ChEBI" id="CHEBI:16810"/>
        <dbReference type="ChEBI" id="CHEBI:58672"/>
    </reaction>
</comment>
<comment type="similarity">
    <text evidence="2 21">Belongs to the mitochondrial carrier (TC 2.A.29) family.</text>
</comment>
<comment type="catalytic activity">
    <reaction evidence="19">
        <text>hexanedioate(in) + 2-oxoglutarate(out) = hexanedioate(out) + 2-oxoglutarate(in)</text>
        <dbReference type="Rhea" id="RHEA:71743"/>
        <dbReference type="ChEBI" id="CHEBI:16810"/>
        <dbReference type="ChEBI" id="CHEBI:17128"/>
    </reaction>
</comment>
<name>A0ABD2MAC1_9BILA</name>
<dbReference type="Pfam" id="PF00153">
    <property type="entry name" value="Mito_carr"/>
    <property type="match status" value="3"/>
</dbReference>
<dbReference type="Gene3D" id="1.50.40.10">
    <property type="entry name" value="Mitochondrial carrier domain"/>
    <property type="match status" value="1"/>
</dbReference>
<feature type="transmembrane region" description="Helical" evidence="22">
    <location>
        <begin position="272"/>
        <end position="294"/>
    </location>
</feature>
<gene>
    <name evidence="23" type="ORF">niasHT_007689</name>
</gene>
<sequence>MTNALNSPMLEGIKDSGRHFVSGGIAGMAEVCFAHPFDCMKTRLQIGQFHGILDCARRTLLKEGPSGFYKGLLPPLVIETPKRALKFMAFDRYWRVLRSDALPTWLHYSMSGLFTGLTEAVLVCPFEVVKVRLQSELNTPLSQQKSSATVAREIVHSNGWGTEGLYRGIGANLWRHGVWNSCYFGIYHNLRIFLCSSSSKNSQSSPDRLETASLTLRLTIASLSAIVANLANIPFDVAKSRIQGPQPTTGRLYFSTWQSIGLLQRQHGFCSIYRMLFPFAFIFGPGGGMMLVIYEGIYEWLIRRSMALE</sequence>
<evidence type="ECO:0000256" key="4">
    <source>
        <dbReference type="ARBA" id="ARBA00022692"/>
    </source>
</evidence>
<feature type="repeat" description="Solcar" evidence="20">
    <location>
        <begin position="14"/>
        <end position="96"/>
    </location>
</feature>
<evidence type="ECO:0000256" key="17">
    <source>
        <dbReference type="ARBA" id="ARBA00048581"/>
    </source>
</evidence>
<comment type="catalytic activity">
    <reaction evidence="10">
        <text>2-oxoadipate(in) + 2-oxoglutarate(out) = 2-oxoadipate(out) + 2-oxoglutarate(in)</text>
        <dbReference type="Rhea" id="RHEA:71739"/>
        <dbReference type="ChEBI" id="CHEBI:16810"/>
        <dbReference type="ChEBI" id="CHEBI:57499"/>
    </reaction>
</comment>
<comment type="subcellular location">
    <subcellularLocation>
        <location evidence="1">Mitochondrion inner membrane</location>
        <topology evidence="1">Multi-pass membrane protein</topology>
    </subcellularLocation>
</comment>
<organism evidence="23 24">
    <name type="scientific">Heterodera trifolii</name>
    <dbReference type="NCBI Taxonomy" id="157864"/>
    <lineage>
        <taxon>Eukaryota</taxon>
        <taxon>Metazoa</taxon>
        <taxon>Ecdysozoa</taxon>
        <taxon>Nematoda</taxon>
        <taxon>Chromadorea</taxon>
        <taxon>Rhabditida</taxon>
        <taxon>Tylenchina</taxon>
        <taxon>Tylenchomorpha</taxon>
        <taxon>Tylenchoidea</taxon>
        <taxon>Heteroderidae</taxon>
        <taxon>Heteroderinae</taxon>
        <taxon>Heterodera</taxon>
    </lineage>
</organism>
<proteinExistence type="inferred from homology"/>
<comment type="catalytic activity">
    <reaction evidence="14">
        <text>heptanedioate(in) + 2-oxoglutarate(out) = heptanedioate(out) + 2-oxoglutarate(in)</text>
        <dbReference type="Rhea" id="RHEA:71759"/>
        <dbReference type="ChEBI" id="CHEBI:16810"/>
        <dbReference type="ChEBI" id="CHEBI:36165"/>
    </reaction>
</comment>
<comment type="function">
    <text evidence="13">Transports dicarboxylates across the inner membranes of mitochondria by a counter-exchange mechanism. Can transport 2-oxoadipate (2-oxohexanedioate), 2-oxoglutarate, adipate (hexanedioate), glutarate, and to a lesser extent, pimelate (heptanedioate), 2-oxopimelate (2-oxoheptanedioate), 2-aminoadipate (2-aminohexanedioate), oxaloacetate, and citrate. Plays a central role in catabolism of lysine, hydroxylysine, and tryptophan, by transporting common metabolite intermediates (such as 2-oxoadipate) into the mitochondria, where it is converted into acetyl-CoA and can enter the citric acid (TCA) cycle.</text>
</comment>
<reference evidence="23 24" key="1">
    <citation type="submission" date="2024-10" db="EMBL/GenBank/DDBJ databases">
        <authorList>
            <person name="Kim D."/>
        </authorList>
    </citation>
    <scope>NUCLEOTIDE SEQUENCE [LARGE SCALE GENOMIC DNA]</scope>
    <source>
        <strain evidence="23">BH-2024</strain>
    </source>
</reference>
<feature type="repeat" description="Solcar" evidence="20">
    <location>
        <begin position="103"/>
        <end position="193"/>
    </location>
</feature>
<evidence type="ECO:0000256" key="18">
    <source>
        <dbReference type="ARBA" id="ARBA00048920"/>
    </source>
</evidence>
<dbReference type="PROSITE" id="PS50920">
    <property type="entry name" value="SOLCAR"/>
    <property type="match status" value="3"/>
</dbReference>
<dbReference type="InterPro" id="IPR002067">
    <property type="entry name" value="MCP"/>
</dbReference>
<evidence type="ECO:0000256" key="8">
    <source>
        <dbReference type="ARBA" id="ARBA00023128"/>
    </source>
</evidence>
<keyword evidence="24" id="KW-1185">Reference proteome</keyword>
<evidence type="ECO:0000256" key="11">
    <source>
        <dbReference type="ARBA" id="ARBA00039747"/>
    </source>
</evidence>
<evidence type="ECO:0000313" key="24">
    <source>
        <dbReference type="Proteomes" id="UP001620626"/>
    </source>
</evidence>
<evidence type="ECO:0000256" key="3">
    <source>
        <dbReference type="ARBA" id="ARBA00022448"/>
    </source>
</evidence>
<keyword evidence="5" id="KW-0677">Repeat</keyword>
<comment type="caution">
    <text evidence="23">The sequence shown here is derived from an EMBL/GenBank/DDBJ whole genome shotgun (WGS) entry which is preliminary data.</text>
</comment>
<comment type="catalytic activity">
    <reaction evidence="15">
        <text>citrate(in) + 2-oxoglutarate(out) = citrate(out) + 2-oxoglutarate(in)</text>
        <dbReference type="Rhea" id="RHEA:71763"/>
        <dbReference type="ChEBI" id="CHEBI:16810"/>
        <dbReference type="ChEBI" id="CHEBI:16947"/>
    </reaction>
</comment>
<comment type="catalytic activity">
    <reaction evidence="17">
        <text>2-oxoheptanedioate(in) + 2-oxoglutarate(out) = 2-oxoheptanedioate(out) + 2-oxoglutarate(in)</text>
        <dbReference type="Rhea" id="RHEA:71755"/>
        <dbReference type="ChEBI" id="CHEBI:16810"/>
        <dbReference type="ChEBI" id="CHEBI:72701"/>
    </reaction>
</comment>
<evidence type="ECO:0000313" key="23">
    <source>
        <dbReference type="EMBL" id="KAL3124406.1"/>
    </source>
</evidence>
<keyword evidence="8" id="KW-0496">Mitochondrion</keyword>
<evidence type="ECO:0000256" key="6">
    <source>
        <dbReference type="ARBA" id="ARBA00022792"/>
    </source>
</evidence>
<accession>A0ABD2MAC1</accession>
<evidence type="ECO:0000256" key="1">
    <source>
        <dbReference type="ARBA" id="ARBA00004448"/>
    </source>
</evidence>
<evidence type="ECO:0000256" key="13">
    <source>
        <dbReference type="ARBA" id="ARBA00046087"/>
    </source>
</evidence>
<evidence type="ECO:0000256" key="19">
    <source>
        <dbReference type="ARBA" id="ARBA00048998"/>
    </source>
</evidence>
<keyword evidence="7 22" id="KW-1133">Transmembrane helix</keyword>
<evidence type="ECO:0000256" key="15">
    <source>
        <dbReference type="ARBA" id="ARBA00048003"/>
    </source>
</evidence>